<sequence length="148" mass="15995">MGGGREHVSWAHHLQSLSRSPPPAGLPPPSPTAQHRRTDIIVAVSRKRSADGTVIVQFSCRPVACCRPAALRHPLGVSVVDPPFTSLPKCCAFADGTHSTTAKSPDRRSLHSPEHRRSRLFEISQSLQPPLKSGENRGELLPPDQPPA</sequence>
<comment type="caution">
    <text evidence="2">The sequence shown here is derived from an EMBL/GenBank/DDBJ whole genome shotgun (WGS) entry which is preliminary data.</text>
</comment>
<keyword evidence="3" id="KW-1185">Reference proteome</keyword>
<feature type="compositionally biased region" description="Basic and acidic residues" evidence="1">
    <location>
        <begin position="104"/>
        <end position="115"/>
    </location>
</feature>
<evidence type="ECO:0000313" key="2">
    <source>
        <dbReference type="EMBL" id="CAI6348392.1"/>
    </source>
</evidence>
<evidence type="ECO:0000313" key="3">
    <source>
        <dbReference type="Proteomes" id="UP001160148"/>
    </source>
</evidence>
<feature type="compositionally biased region" description="Pro residues" evidence="1">
    <location>
        <begin position="20"/>
        <end position="31"/>
    </location>
</feature>
<feature type="region of interest" description="Disordered" evidence="1">
    <location>
        <begin position="95"/>
        <end position="148"/>
    </location>
</feature>
<dbReference type="EMBL" id="CARXXK010000001">
    <property type="protein sequence ID" value="CAI6348392.1"/>
    <property type="molecule type" value="Genomic_DNA"/>
</dbReference>
<reference evidence="2 3" key="1">
    <citation type="submission" date="2023-01" db="EMBL/GenBank/DDBJ databases">
        <authorList>
            <person name="Whitehead M."/>
        </authorList>
    </citation>
    <scope>NUCLEOTIDE SEQUENCE [LARGE SCALE GENOMIC DNA]</scope>
</reference>
<organism evidence="2 3">
    <name type="scientific">Macrosiphum euphorbiae</name>
    <name type="common">potato aphid</name>
    <dbReference type="NCBI Taxonomy" id="13131"/>
    <lineage>
        <taxon>Eukaryota</taxon>
        <taxon>Metazoa</taxon>
        <taxon>Ecdysozoa</taxon>
        <taxon>Arthropoda</taxon>
        <taxon>Hexapoda</taxon>
        <taxon>Insecta</taxon>
        <taxon>Pterygota</taxon>
        <taxon>Neoptera</taxon>
        <taxon>Paraneoptera</taxon>
        <taxon>Hemiptera</taxon>
        <taxon>Sternorrhyncha</taxon>
        <taxon>Aphidomorpha</taxon>
        <taxon>Aphidoidea</taxon>
        <taxon>Aphididae</taxon>
        <taxon>Macrosiphini</taxon>
        <taxon>Macrosiphum</taxon>
    </lineage>
</organism>
<gene>
    <name evidence="2" type="ORF">MEUPH1_LOCUS5075</name>
</gene>
<evidence type="ECO:0000256" key="1">
    <source>
        <dbReference type="SAM" id="MobiDB-lite"/>
    </source>
</evidence>
<protein>
    <submittedName>
        <fullName evidence="2">Uncharacterized protein</fullName>
    </submittedName>
</protein>
<accession>A0AAV0VZT9</accession>
<proteinExistence type="predicted"/>
<feature type="region of interest" description="Disordered" evidence="1">
    <location>
        <begin position="16"/>
        <end position="36"/>
    </location>
</feature>
<dbReference type="AlphaFoldDB" id="A0AAV0VZT9"/>
<dbReference type="Proteomes" id="UP001160148">
    <property type="component" value="Unassembled WGS sequence"/>
</dbReference>
<name>A0AAV0VZT9_9HEMI</name>